<proteinExistence type="inferred from homology"/>
<feature type="transmembrane region" description="Helical" evidence="7">
    <location>
        <begin position="115"/>
        <end position="136"/>
    </location>
</feature>
<dbReference type="OrthoDB" id="346004at2"/>
<sequence length="143" mass="15861">MINTLLETSPNWVLLLMRVLAGAVLLPYGLKKIGWLKGPRANAFGKMREMGVLPILAWLITIAQTLGAIAMISGFLVRVAAAGNFIIMFGAMFYHIKDGWSMNWYGEKKGEGIEYFVMLLAILWVIILEGGGTFSIDLLLLNR</sequence>
<comment type="subcellular location">
    <subcellularLocation>
        <location evidence="1">Cell membrane</location>
        <topology evidence="1">Multi-pass membrane protein</topology>
    </subcellularLocation>
</comment>
<keyword evidence="5 7" id="KW-1133">Transmembrane helix</keyword>
<accession>A0A2S9J4L2</accession>
<name>A0A2S9J4L2_9SPHI</name>
<dbReference type="PANTHER" id="PTHR33452:SF1">
    <property type="entry name" value="INNER MEMBRANE PROTEIN YPHA-RELATED"/>
    <property type="match status" value="1"/>
</dbReference>
<feature type="transmembrane region" description="Helical" evidence="7">
    <location>
        <begin position="75"/>
        <end position="94"/>
    </location>
</feature>
<dbReference type="GO" id="GO:0005886">
    <property type="term" value="C:plasma membrane"/>
    <property type="evidence" value="ECO:0007669"/>
    <property type="project" value="UniProtKB-SubCell"/>
</dbReference>
<gene>
    <name evidence="8" type="ORF">C5745_07305</name>
</gene>
<keyword evidence="9" id="KW-1185">Reference proteome</keyword>
<keyword evidence="4 7" id="KW-0812">Transmembrane</keyword>
<feature type="transmembrane region" description="Helical" evidence="7">
    <location>
        <begin position="12"/>
        <end position="30"/>
    </location>
</feature>
<reference evidence="8 9" key="1">
    <citation type="submission" date="2018-02" db="EMBL/GenBank/DDBJ databases">
        <title>The draft genome of Sphingobacterium sp. 5JN-11.</title>
        <authorList>
            <person name="Liu L."/>
            <person name="Li L."/>
            <person name="Liang L."/>
            <person name="Zhang X."/>
            <person name="Wang T."/>
        </authorList>
    </citation>
    <scope>NUCLEOTIDE SEQUENCE [LARGE SCALE GENOMIC DNA]</scope>
    <source>
        <strain evidence="8 9">5JN-11</strain>
    </source>
</reference>
<evidence type="ECO:0000256" key="6">
    <source>
        <dbReference type="ARBA" id="ARBA00023136"/>
    </source>
</evidence>
<organism evidence="8 9">
    <name type="scientific">Sphingobacterium haloxyli</name>
    <dbReference type="NCBI Taxonomy" id="2100533"/>
    <lineage>
        <taxon>Bacteria</taxon>
        <taxon>Pseudomonadati</taxon>
        <taxon>Bacteroidota</taxon>
        <taxon>Sphingobacteriia</taxon>
        <taxon>Sphingobacteriales</taxon>
        <taxon>Sphingobacteriaceae</taxon>
        <taxon>Sphingobacterium</taxon>
    </lineage>
</organism>
<feature type="transmembrane region" description="Helical" evidence="7">
    <location>
        <begin position="51"/>
        <end position="69"/>
    </location>
</feature>
<evidence type="ECO:0008006" key="10">
    <source>
        <dbReference type="Google" id="ProtNLM"/>
    </source>
</evidence>
<comment type="caution">
    <text evidence="8">The sequence shown here is derived from an EMBL/GenBank/DDBJ whole genome shotgun (WGS) entry which is preliminary data.</text>
</comment>
<evidence type="ECO:0000313" key="8">
    <source>
        <dbReference type="EMBL" id="PRD47721.1"/>
    </source>
</evidence>
<evidence type="ECO:0000256" key="5">
    <source>
        <dbReference type="ARBA" id="ARBA00022989"/>
    </source>
</evidence>
<evidence type="ECO:0000256" key="2">
    <source>
        <dbReference type="ARBA" id="ARBA00006679"/>
    </source>
</evidence>
<dbReference type="AlphaFoldDB" id="A0A2S9J4L2"/>
<evidence type="ECO:0000256" key="1">
    <source>
        <dbReference type="ARBA" id="ARBA00004651"/>
    </source>
</evidence>
<dbReference type="Proteomes" id="UP000239711">
    <property type="component" value="Unassembled WGS sequence"/>
</dbReference>
<keyword evidence="3" id="KW-1003">Cell membrane</keyword>
<evidence type="ECO:0000256" key="7">
    <source>
        <dbReference type="SAM" id="Phobius"/>
    </source>
</evidence>
<dbReference type="Pfam" id="PF07681">
    <property type="entry name" value="DoxX"/>
    <property type="match status" value="1"/>
</dbReference>
<evidence type="ECO:0000256" key="4">
    <source>
        <dbReference type="ARBA" id="ARBA00022692"/>
    </source>
</evidence>
<dbReference type="RefSeq" id="WP_105716349.1">
    <property type="nucleotide sequence ID" value="NZ_PVBQ01000005.1"/>
</dbReference>
<dbReference type="InterPro" id="IPR051907">
    <property type="entry name" value="DoxX-like_oxidoreductase"/>
</dbReference>
<keyword evidence="6 7" id="KW-0472">Membrane</keyword>
<comment type="similarity">
    <text evidence="2">Belongs to the DoxX family.</text>
</comment>
<dbReference type="InterPro" id="IPR032808">
    <property type="entry name" value="DoxX"/>
</dbReference>
<evidence type="ECO:0000256" key="3">
    <source>
        <dbReference type="ARBA" id="ARBA00022475"/>
    </source>
</evidence>
<protein>
    <recommendedName>
        <fullName evidence="10">DoxX family protein</fullName>
    </recommendedName>
</protein>
<evidence type="ECO:0000313" key="9">
    <source>
        <dbReference type="Proteomes" id="UP000239711"/>
    </source>
</evidence>
<dbReference type="PANTHER" id="PTHR33452">
    <property type="entry name" value="OXIDOREDUCTASE CATD-RELATED"/>
    <property type="match status" value="1"/>
</dbReference>
<dbReference type="EMBL" id="PVBQ01000005">
    <property type="protein sequence ID" value="PRD47721.1"/>
    <property type="molecule type" value="Genomic_DNA"/>
</dbReference>